<evidence type="ECO:0000256" key="6">
    <source>
        <dbReference type="SAM" id="Phobius"/>
    </source>
</evidence>
<dbReference type="Proteomes" id="UP000664203">
    <property type="component" value="Unassembled WGS sequence"/>
</dbReference>
<dbReference type="GO" id="GO:0005886">
    <property type="term" value="C:plasma membrane"/>
    <property type="evidence" value="ECO:0007669"/>
    <property type="project" value="TreeGrafter"/>
</dbReference>
<dbReference type="EMBL" id="CAJPDR010000823">
    <property type="protein sequence ID" value="CAF9942848.1"/>
    <property type="molecule type" value="Genomic_DNA"/>
</dbReference>
<reference evidence="7" key="1">
    <citation type="submission" date="2021-03" db="EMBL/GenBank/DDBJ databases">
        <authorList>
            <person name="Tagirdzhanova G."/>
        </authorList>
    </citation>
    <scope>NUCLEOTIDE SEQUENCE</scope>
</reference>
<keyword evidence="2" id="KW-0813">Transport</keyword>
<accession>A0A8H3J9E5</accession>
<organism evidence="7 8">
    <name type="scientific">Alectoria fallacina</name>
    <dbReference type="NCBI Taxonomy" id="1903189"/>
    <lineage>
        <taxon>Eukaryota</taxon>
        <taxon>Fungi</taxon>
        <taxon>Dikarya</taxon>
        <taxon>Ascomycota</taxon>
        <taxon>Pezizomycotina</taxon>
        <taxon>Lecanoromycetes</taxon>
        <taxon>OSLEUM clade</taxon>
        <taxon>Lecanoromycetidae</taxon>
        <taxon>Lecanorales</taxon>
        <taxon>Lecanorineae</taxon>
        <taxon>Parmeliaceae</taxon>
        <taxon>Alectoria</taxon>
    </lineage>
</organism>
<protein>
    <submittedName>
        <fullName evidence="7">Uncharacterized protein</fullName>
    </submittedName>
</protein>
<comment type="subcellular location">
    <subcellularLocation>
        <location evidence="1">Membrane</location>
        <topology evidence="1">Multi-pass membrane protein</topology>
    </subcellularLocation>
</comment>
<dbReference type="OrthoDB" id="28755at2759"/>
<dbReference type="GO" id="GO:0008506">
    <property type="term" value="F:sucrose:proton symporter activity"/>
    <property type="evidence" value="ECO:0007669"/>
    <property type="project" value="TreeGrafter"/>
</dbReference>
<sequence>MPPPASWVGRARIKGYTKLQRMAMLTFSLIGLQPVSLSLSHPVQTLTAGDRFTWAVEMTYLEPHLLRLGLAKSQTSLVWIAPPLSGLIVQPVVGVLSDSSQLRWGRRRPFMLFFSVSVAFFLVGLAWASEIVEAFASDETIVQKATVALAVFCIYAVDFAINGVQATCRSLIVDTLPESQQQLGSAWAGRMLGLGHVVGYFVGTIDLSKYLGTSLGATQFKQICVIAGAVIVFCVSVTCFCVEERVLLSKRTHHAESGRLAMLSTILKTMLHLPRKIRADGLLSLVLYGTTWVGETYYRQNTDNAAELQTTEDIVGEITRKGSLALVLFSVISFTSSIILPFLVSLPSDNTTRYPVRNNPPPLTQSTRLLQRYRVDITTAWGISQLIFAASMILAPFSTSFQFATTLIALCGASWAMYGWASLAILGEEINKLSPSTSTHAARTGDANVEMSLLSDDPLSTTDEVQSPIATSQATNLDADEAMAGIYLGIHNIFATVPQFLATFVSLIVFAILEPGQSPELATGDAPSSAADGAQRASGQLTKSGLSGTAVCLAIGAVFQLGAAAQSFRMRKS</sequence>
<proteinExistence type="predicted"/>
<evidence type="ECO:0000313" key="7">
    <source>
        <dbReference type="EMBL" id="CAF9942848.1"/>
    </source>
</evidence>
<feature type="transmembrane region" description="Helical" evidence="6">
    <location>
        <begin position="403"/>
        <end position="426"/>
    </location>
</feature>
<feature type="transmembrane region" description="Helical" evidence="6">
    <location>
        <begin position="546"/>
        <end position="565"/>
    </location>
</feature>
<dbReference type="SUPFAM" id="SSF103473">
    <property type="entry name" value="MFS general substrate transporter"/>
    <property type="match status" value="1"/>
</dbReference>
<keyword evidence="5 6" id="KW-0472">Membrane</keyword>
<dbReference type="Gene3D" id="1.20.1250.20">
    <property type="entry name" value="MFS general substrate transporter like domains"/>
    <property type="match status" value="1"/>
</dbReference>
<feature type="transmembrane region" description="Helical" evidence="6">
    <location>
        <begin position="324"/>
        <end position="344"/>
    </location>
</feature>
<keyword evidence="4 6" id="KW-1133">Transmembrane helix</keyword>
<gene>
    <name evidence="7" type="ORF">ALECFALPRED_010151</name>
</gene>
<keyword evidence="3 6" id="KW-0812">Transmembrane</keyword>
<keyword evidence="8" id="KW-1185">Reference proteome</keyword>
<feature type="transmembrane region" description="Helical" evidence="6">
    <location>
        <begin position="77"/>
        <end position="97"/>
    </location>
</feature>
<feature type="transmembrane region" description="Helical" evidence="6">
    <location>
        <begin position="141"/>
        <end position="161"/>
    </location>
</feature>
<evidence type="ECO:0000256" key="5">
    <source>
        <dbReference type="ARBA" id="ARBA00023136"/>
    </source>
</evidence>
<feature type="transmembrane region" description="Helical" evidence="6">
    <location>
        <begin position="109"/>
        <end position="129"/>
    </location>
</feature>
<feature type="transmembrane region" description="Helical" evidence="6">
    <location>
        <begin position="182"/>
        <end position="203"/>
    </location>
</feature>
<dbReference type="Pfam" id="PF13347">
    <property type="entry name" value="MFS_2"/>
    <property type="match status" value="1"/>
</dbReference>
<evidence type="ECO:0000313" key="8">
    <source>
        <dbReference type="Proteomes" id="UP000664203"/>
    </source>
</evidence>
<dbReference type="InterPro" id="IPR036259">
    <property type="entry name" value="MFS_trans_sf"/>
</dbReference>
<evidence type="ECO:0000256" key="1">
    <source>
        <dbReference type="ARBA" id="ARBA00004141"/>
    </source>
</evidence>
<comment type="caution">
    <text evidence="7">The sequence shown here is derived from an EMBL/GenBank/DDBJ whole genome shotgun (WGS) entry which is preliminary data.</text>
</comment>
<feature type="transmembrane region" description="Helical" evidence="6">
    <location>
        <begin position="493"/>
        <end position="513"/>
    </location>
</feature>
<dbReference type="AlphaFoldDB" id="A0A8H3J9E5"/>
<name>A0A8H3J9E5_9LECA</name>
<feature type="transmembrane region" description="Helical" evidence="6">
    <location>
        <begin position="223"/>
        <end position="242"/>
    </location>
</feature>
<dbReference type="PANTHER" id="PTHR19432:SF76">
    <property type="entry name" value="TRANSPORTER, PUTATIVE (EUROFUNG)-RELATED"/>
    <property type="match status" value="1"/>
</dbReference>
<evidence type="ECO:0000256" key="4">
    <source>
        <dbReference type="ARBA" id="ARBA00022989"/>
    </source>
</evidence>
<dbReference type="PANTHER" id="PTHR19432">
    <property type="entry name" value="SUGAR TRANSPORTER"/>
    <property type="match status" value="1"/>
</dbReference>
<evidence type="ECO:0000256" key="2">
    <source>
        <dbReference type="ARBA" id="ARBA00022448"/>
    </source>
</evidence>
<evidence type="ECO:0000256" key="3">
    <source>
        <dbReference type="ARBA" id="ARBA00022692"/>
    </source>
</evidence>